<name>A0A0N4XWH0_NIPBR</name>
<dbReference type="GO" id="GO:0006508">
    <property type="term" value="P:proteolysis"/>
    <property type="evidence" value="ECO:0007669"/>
    <property type="project" value="InterPro"/>
</dbReference>
<dbReference type="PROSITE" id="PS00141">
    <property type="entry name" value="ASP_PROTEASE"/>
    <property type="match status" value="1"/>
</dbReference>
<sequence>MRSVTVLLDTGSELSFVEESFAQELALPIKENSSLNIGTFSSPTPIPKICGITELTLCDIEGMQHHLRLHRNDFLTGTIEQAGLDQADSPFIKKHGIVLSLPTIQQARYEYANLLQGRSNVYNRRGGVYHYLVMVKQLNAKHTEQKRYEILVTVVRNPRDCRGSRGGGPSTVLPFRQRTKILRAFNARGQKVPEPEGISPLIRLDRGRHHDSLPTV</sequence>
<accession>A0A0N4XWH0</accession>
<dbReference type="EMBL" id="UYSL01019871">
    <property type="protein sequence ID" value="VDL70829.1"/>
    <property type="molecule type" value="Genomic_DNA"/>
</dbReference>
<gene>
    <name evidence="1" type="ORF">NBR_LOCUS7240</name>
</gene>
<evidence type="ECO:0000313" key="1">
    <source>
        <dbReference type="EMBL" id="VDL70829.1"/>
    </source>
</evidence>
<evidence type="ECO:0000313" key="3">
    <source>
        <dbReference type="WBParaSite" id="NBR_0000723901-mRNA-1"/>
    </source>
</evidence>
<evidence type="ECO:0000313" key="2">
    <source>
        <dbReference type="Proteomes" id="UP000271162"/>
    </source>
</evidence>
<keyword evidence="2" id="KW-1185">Reference proteome</keyword>
<dbReference type="AlphaFoldDB" id="A0A0N4XWH0"/>
<dbReference type="WBParaSite" id="NBR_0000723901-mRNA-1">
    <property type="protein sequence ID" value="NBR_0000723901-mRNA-1"/>
    <property type="gene ID" value="NBR_0000723901"/>
</dbReference>
<dbReference type="Proteomes" id="UP000271162">
    <property type="component" value="Unassembled WGS sequence"/>
</dbReference>
<organism evidence="3">
    <name type="scientific">Nippostrongylus brasiliensis</name>
    <name type="common">Rat hookworm</name>
    <dbReference type="NCBI Taxonomy" id="27835"/>
    <lineage>
        <taxon>Eukaryota</taxon>
        <taxon>Metazoa</taxon>
        <taxon>Ecdysozoa</taxon>
        <taxon>Nematoda</taxon>
        <taxon>Chromadorea</taxon>
        <taxon>Rhabditida</taxon>
        <taxon>Rhabditina</taxon>
        <taxon>Rhabditomorpha</taxon>
        <taxon>Strongyloidea</taxon>
        <taxon>Heligmosomidae</taxon>
        <taxon>Nippostrongylus</taxon>
    </lineage>
</organism>
<dbReference type="InterPro" id="IPR001969">
    <property type="entry name" value="Aspartic_peptidase_AS"/>
</dbReference>
<dbReference type="GO" id="GO:0004190">
    <property type="term" value="F:aspartic-type endopeptidase activity"/>
    <property type="evidence" value="ECO:0007669"/>
    <property type="project" value="InterPro"/>
</dbReference>
<proteinExistence type="predicted"/>
<protein>
    <submittedName>
        <fullName evidence="3">Peptidase A2 domain-containing protein</fullName>
    </submittedName>
</protein>
<reference evidence="1 2" key="2">
    <citation type="submission" date="2018-11" db="EMBL/GenBank/DDBJ databases">
        <authorList>
            <consortium name="Pathogen Informatics"/>
        </authorList>
    </citation>
    <scope>NUCLEOTIDE SEQUENCE [LARGE SCALE GENOMIC DNA]</scope>
</reference>
<reference evidence="3" key="1">
    <citation type="submission" date="2017-02" db="UniProtKB">
        <authorList>
            <consortium name="WormBaseParasite"/>
        </authorList>
    </citation>
    <scope>IDENTIFICATION</scope>
</reference>